<dbReference type="EMBL" id="QFPW01000001">
    <property type="protein sequence ID" value="PZQ52677.1"/>
    <property type="molecule type" value="Genomic_DNA"/>
</dbReference>
<evidence type="ECO:0000313" key="6">
    <source>
        <dbReference type="Proteomes" id="UP000249185"/>
    </source>
</evidence>
<keyword evidence="1" id="KW-0677">Repeat</keyword>
<dbReference type="InterPro" id="IPR013105">
    <property type="entry name" value="TPR_2"/>
</dbReference>
<evidence type="ECO:0000256" key="3">
    <source>
        <dbReference type="PROSITE-ProRule" id="PRU00339"/>
    </source>
</evidence>
<dbReference type="Gene3D" id="1.25.40.10">
    <property type="entry name" value="Tetratricopeptide repeat domain"/>
    <property type="match status" value="1"/>
</dbReference>
<dbReference type="PANTHER" id="PTHR45831:SF2">
    <property type="entry name" value="LD24721P"/>
    <property type="match status" value="1"/>
</dbReference>
<dbReference type="Proteomes" id="UP000249185">
    <property type="component" value="Unassembled WGS sequence"/>
</dbReference>
<gene>
    <name evidence="5" type="ORF">DI556_01010</name>
</gene>
<dbReference type="InterPro" id="IPR047150">
    <property type="entry name" value="SGT"/>
</dbReference>
<evidence type="ECO:0000313" key="5">
    <source>
        <dbReference type="EMBL" id="PZQ52677.1"/>
    </source>
</evidence>
<accession>A0A2W5Q5M6</accession>
<dbReference type="GO" id="GO:0006620">
    <property type="term" value="P:post-translational protein targeting to endoplasmic reticulum membrane"/>
    <property type="evidence" value="ECO:0007669"/>
    <property type="project" value="TreeGrafter"/>
</dbReference>
<proteinExistence type="predicted"/>
<feature type="region of interest" description="Disordered" evidence="4">
    <location>
        <begin position="1"/>
        <end position="25"/>
    </location>
</feature>
<dbReference type="Pfam" id="PF07719">
    <property type="entry name" value="TPR_2"/>
    <property type="match status" value="1"/>
</dbReference>
<organism evidence="5 6">
    <name type="scientific">Rhodovulum sulfidophilum</name>
    <name type="common">Rhodobacter sulfidophilus</name>
    <dbReference type="NCBI Taxonomy" id="35806"/>
    <lineage>
        <taxon>Bacteria</taxon>
        <taxon>Pseudomonadati</taxon>
        <taxon>Pseudomonadota</taxon>
        <taxon>Alphaproteobacteria</taxon>
        <taxon>Rhodobacterales</taxon>
        <taxon>Paracoccaceae</taxon>
        <taxon>Rhodovulum</taxon>
    </lineage>
</organism>
<keyword evidence="2 3" id="KW-0802">TPR repeat</keyword>
<dbReference type="GO" id="GO:0016020">
    <property type="term" value="C:membrane"/>
    <property type="evidence" value="ECO:0007669"/>
    <property type="project" value="TreeGrafter"/>
</dbReference>
<sequence>MPFEPPVLEEGQSGQGAEADPSGEADRLDTLLGELAEPGRADWQRVEDEIERIWSRSGSPAMDLLLRRAGNEMRAEDFPAAADHLTALTELAPDFAEGWNARATVFYNMGEYSLAMADLEHVLALNPEHFGALAGLGLILEQVGVPGPALEALRAAERLNPNRPDIQESIERVERSLGTQDL</sequence>
<dbReference type="SUPFAM" id="SSF48452">
    <property type="entry name" value="TPR-like"/>
    <property type="match status" value="1"/>
</dbReference>
<dbReference type="AlphaFoldDB" id="A0A2W5Q5M6"/>
<feature type="repeat" description="TPR" evidence="3">
    <location>
        <begin position="96"/>
        <end position="129"/>
    </location>
</feature>
<evidence type="ECO:0000256" key="1">
    <source>
        <dbReference type="ARBA" id="ARBA00022737"/>
    </source>
</evidence>
<dbReference type="InterPro" id="IPR019734">
    <property type="entry name" value="TPR_rpt"/>
</dbReference>
<dbReference type="GO" id="GO:0072380">
    <property type="term" value="C:TRC complex"/>
    <property type="evidence" value="ECO:0007669"/>
    <property type="project" value="TreeGrafter"/>
</dbReference>
<evidence type="ECO:0000256" key="2">
    <source>
        <dbReference type="ARBA" id="ARBA00022803"/>
    </source>
</evidence>
<dbReference type="PROSITE" id="PS50005">
    <property type="entry name" value="TPR"/>
    <property type="match status" value="1"/>
</dbReference>
<dbReference type="GO" id="GO:0060090">
    <property type="term" value="F:molecular adaptor activity"/>
    <property type="evidence" value="ECO:0007669"/>
    <property type="project" value="TreeGrafter"/>
</dbReference>
<dbReference type="InterPro" id="IPR011990">
    <property type="entry name" value="TPR-like_helical_dom_sf"/>
</dbReference>
<evidence type="ECO:0000256" key="4">
    <source>
        <dbReference type="SAM" id="MobiDB-lite"/>
    </source>
</evidence>
<reference evidence="5 6" key="1">
    <citation type="submission" date="2017-08" db="EMBL/GenBank/DDBJ databases">
        <title>Infants hospitalized years apart are colonized by the same room-sourced microbial strains.</title>
        <authorList>
            <person name="Brooks B."/>
            <person name="Olm M.R."/>
            <person name="Firek B.A."/>
            <person name="Baker R."/>
            <person name="Thomas B.C."/>
            <person name="Morowitz M.J."/>
            <person name="Banfield J.F."/>
        </authorList>
    </citation>
    <scope>NUCLEOTIDE SEQUENCE [LARGE SCALE GENOMIC DNA]</scope>
    <source>
        <strain evidence="5">S2_005_002_R2_34</strain>
    </source>
</reference>
<dbReference type="PANTHER" id="PTHR45831">
    <property type="entry name" value="LD24721P"/>
    <property type="match status" value="1"/>
</dbReference>
<dbReference type="SMART" id="SM00028">
    <property type="entry name" value="TPR"/>
    <property type="match status" value="3"/>
</dbReference>
<name>A0A2W5Q5M6_RHOSU</name>
<protein>
    <submittedName>
        <fullName evidence="5">Uncharacterized protein</fullName>
    </submittedName>
</protein>
<comment type="caution">
    <text evidence="5">The sequence shown here is derived from an EMBL/GenBank/DDBJ whole genome shotgun (WGS) entry which is preliminary data.</text>
</comment>